<evidence type="ECO:0008006" key="4">
    <source>
        <dbReference type="Google" id="ProtNLM"/>
    </source>
</evidence>
<dbReference type="CDD" id="cd20540">
    <property type="entry name" value="CYCLIN_CCNY_like"/>
    <property type="match status" value="1"/>
</dbReference>
<evidence type="ECO:0000313" key="2">
    <source>
        <dbReference type="EMBL" id="KNC96758.1"/>
    </source>
</evidence>
<dbReference type="RefSeq" id="XP_016604798.1">
    <property type="nucleotide sequence ID" value="XM_016756117.1"/>
</dbReference>
<dbReference type="InterPro" id="IPR013922">
    <property type="entry name" value="Cyclin_PHO80-like"/>
</dbReference>
<dbReference type="STRING" id="645134.A0A0L0H7T9"/>
<dbReference type="GO" id="GO:0019901">
    <property type="term" value="F:protein kinase binding"/>
    <property type="evidence" value="ECO:0007669"/>
    <property type="project" value="InterPro"/>
</dbReference>
<dbReference type="GeneID" id="27691148"/>
<dbReference type="InParanoid" id="A0A0L0H7T9"/>
<accession>A0A0L0H7T9</accession>
<dbReference type="SUPFAM" id="SSF47954">
    <property type="entry name" value="Cyclin-like"/>
    <property type="match status" value="1"/>
</dbReference>
<feature type="compositionally biased region" description="Pro residues" evidence="1">
    <location>
        <begin position="273"/>
        <end position="285"/>
    </location>
</feature>
<feature type="region of interest" description="Disordered" evidence="1">
    <location>
        <begin position="1"/>
        <end position="44"/>
    </location>
</feature>
<reference evidence="2 3" key="1">
    <citation type="submission" date="2009-08" db="EMBL/GenBank/DDBJ databases">
        <title>The Genome Sequence of Spizellomyces punctatus strain DAOM BR117.</title>
        <authorList>
            <consortium name="The Broad Institute Genome Sequencing Platform"/>
            <person name="Russ C."/>
            <person name="Cuomo C."/>
            <person name="Shea T."/>
            <person name="Young S.K."/>
            <person name="Zeng Q."/>
            <person name="Koehrsen M."/>
            <person name="Haas B."/>
            <person name="Borodovsky M."/>
            <person name="Guigo R."/>
            <person name="Alvarado L."/>
            <person name="Berlin A."/>
            <person name="Bochicchio J."/>
            <person name="Borenstein D."/>
            <person name="Chapman S."/>
            <person name="Chen Z."/>
            <person name="Engels R."/>
            <person name="Freedman E."/>
            <person name="Gellesch M."/>
            <person name="Goldberg J."/>
            <person name="Griggs A."/>
            <person name="Gujja S."/>
            <person name="Heiman D."/>
            <person name="Hepburn T."/>
            <person name="Howarth C."/>
            <person name="Jen D."/>
            <person name="Larson L."/>
            <person name="Lewis B."/>
            <person name="Mehta T."/>
            <person name="Park D."/>
            <person name="Pearson M."/>
            <person name="Roberts A."/>
            <person name="Saif S."/>
            <person name="Shenoy N."/>
            <person name="Sisk P."/>
            <person name="Stolte C."/>
            <person name="Sykes S."/>
            <person name="Thomson T."/>
            <person name="Walk T."/>
            <person name="White J."/>
            <person name="Yandava C."/>
            <person name="Burger G."/>
            <person name="Gray M.W."/>
            <person name="Holland P.W.H."/>
            <person name="King N."/>
            <person name="Lang F.B.F."/>
            <person name="Roger A.J."/>
            <person name="Ruiz-Trillo I."/>
            <person name="Lander E."/>
            <person name="Nusbaum C."/>
        </authorList>
    </citation>
    <scope>NUCLEOTIDE SEQUENCE [LARGE SCALE GENOMIC DNA]</scope>
    <source>
        <strain evidence="2 3">DAOM BR117</strain>
    </source>
</reference>
<dbReference type="VEuPathDB" id="FungiDB:SPPG_07965"/>
<dbReference type="EMBL" id="KQ257467">
    <property type="protein sequence ID" value="KNC96758.1"/>
    <property type="molecule type" value="Genomic_DNA"/>
</dbReference>
<protein>
    <recommendedName>
        <fullName evidence="4">Cyclin N-terminal domain-containing protein</fullName>
    </recommendedName>
</protein>
<evidence type="ECO:0000256" key="1">
    <source>
        <dbReference type="SAM" id="MobiDB-lite"/>
    </source>
</evidence>
<keyword evidence="3" id="KW-1185">Reference proteome</keyword>
<dbReference type="Proteomes" id="UP000053201">
    <property type="component" value="Unassembled WGS sequence"/>
</dbReference>
<proteinExistence type="predicted"/>
<dbReference type="AlphaFoldDB" id="A0A0L0H7T9"/>
<name>A0A0L0H7T9_SPIPD</name>
<feature type="region of interest" description="Disordered" evidence="1">
    <location>
        <begin position="494"/>
        <end position="527"/>
    </location>
</feature>
<dbReference type="eggNOG" id="KOG1675">
    <property type="taxonomic scope" value="Eukaryota"/>
</dbReference>
<dbReference type="OrthoDB" id="10250320at2759"/>
<gene>
    <name evidence="2" type="ORF">SPPG_07965</name>
</gene>
<dbReference type="PANTHER" id="PTHR14248">
    <property type="entry name" value="CYCLIN Y, ISOFORM A"/>
    <property type="match status" value="1"/>
</dbReference>
<sequence>MGNTGSALSEPVGPNPAVKTTPSTPSPSTPSSRENAKDRWDKVDVEDGTRARILESRELEEDATVRFGMNGTSGNSERRSSLLAVMDGVIDGLFLAAGSVRGVGGLMGSEDRVVPERCASGRESEVRLPGGYKNAFINSTSYTHLNRMSGASRELDRMEAGVPDEIIEDLGSRLSQTAIDQPIQQVFATPQVQSTINVEPYGIIEPMSTVVDTTLVVHPALEYSAIDKVLEKHPLMDQSESLIMTPYMQDSDTDIPKPDIRTNVLGSDIITPEPTPITEHPPTPNAPKLSRIPKYNSCSTLFVEATISNADLNDTLRCVASALVNHMKKNLQDQTFKTDNIFSEELHPLSQHIQFYRRMPKEDDIFKFLECLFNAAELTAECGIITLIYVERMLQNTSLTLHASNWTRIVLGGLLLASKVWDDHAVWNVDFVQIFPEVDVEDMNQLERWYMAALDFDVNIKASEYARYYFSLRDLAEKSRRRWPLKPLTLRDAAKLEARTSRPPPKLDTSTPNTPDTIDPRSSPPRTIHAFEREGASNVGNSNGGMRRSMSDYIFVGPKPPAMVV</sequence>
<evidence type="ECO:0000313" key="3">
    <source>
        <dbReference type="Proteomes" id="UP000053201"/>
    </source>
</evidence>
<feature type="region of interest" description="Disordered" evidence="1">
    <location>
        <begin position="269"/>
        <end position="290"/>
    </location>
</feature>
<dbReference type="Pfam" id="PF08613">
    <property type="entry name" value="Cyclin"/>
    <property type="match status" value="1"/>
</dbReference>
<feature type="compositionally biased region" description="Basic and acidic residues" evidence="1">
    <location>
        <begin position="34"/>
        <end position="44"/>
    </location>
</feature>
<dbReference type="Gene3D" id="1.10.472.10">
    <property type="entry name" value="Cyclin-like"/>
    <property type="match status" value="1"/>
</dbReference>
<dbReference type="InterPro" id="IPR036915">
    <property type="entry name" value="Cyclin-like_sf"/>
</dbReference>
<organism evidence="2 3">
    <name type="scientific">Spizellomyces punctatus (strain DAOM BR117)</name>
    <dbReference type="NCBI Taxonomy" id="645134"/>
    <lineage>
        <taxon>Eukaryota</taxon>
        <taxon>Fungi</taxon>
        <taxon>Fungi incertae sedis</taxon>
        <taxon>Chytridiomycota</taxon>
        <taxon>Chytridiomycota incertae sedis</taxon>
        <taxon>Chytridiomycetes</taxon>
        <taxon>Spizellomycetales</taxon>
        <taxon>Spizellomycetaceae</taxon>
        <taxon>Spizellomyces</taxon>
    </lineage>
</organism>